<sequence>MGDVLYIVVPCYNEEAVLPETQKELGNKLETMITAGAVSEKSRIIFVDDGSKDRTWELIEKYHSENPRIGGVKLAHNRGHQFAVLAGLMTVKDLCDMAITMDADLQDDIDVVDKFVEKYKEGCEVVYGVRNSRATDTFFKKTTAEGFYKIMQAMGVDIVFNHADYRLMSKTVLDALSEYKEVNLFLRGIVPLIGYKSDTVEYARKERFAGESKYPLKKMLAFAIDGITSFSIKPIRLITTLGVGALCASALMIIWFIIGAVRGNTVSGWATIVISIWLFGGLILLGLGVVGEYIGKIYMEAKGRPRFRVEKFLG</sequence>
<comment type="subcellular location">
    <subcellularLocation>
        <location evidence="1">Membrane</location>
        <topology evidence="1">Multi-pass membrane protein</topology>
    </subcellularLocation>
</comment>
<dbReference type="InterPro" id="IPR050256">
    <property type="entry name" value="Glycosyltransferase_2"/>
</dbReference>
<proteinExistence type="predicted"/>
<dbReference type="GO" id="GO:0016757">
    <property type="term" value="F:glycosyltransferase activity"/>
    <property type="evidence" value="ECO:0007669"/>
    <property type="project" value="UniProtKB-KW"/>
</dbReference>
<dbReference type="Pfam" id="PF00535">
    <property type="entry name" value="Glycos_transf_2"/>
    <property type="match status" value="1"/>
</dbReference>
<evidence type="ECO:0000256" key="2">
    <source>
        <dbReference type="ARBA" id="ARBA00022676"/>
    </source>
</evidence>
<evidence type="ECO:0000313" key="9">
    <source>
        <dbReference type="EMBL" id="CUM92256.1"/>
    </source>
</evidence>
<evidence type="ECO:0000256" key="4">
    <source>
        <dbReference type="ARBA" id="ARBA00022692"/>
    </source>
</evidence>
<accession>A0A173SQJ0</accession>
<dbReference type="AlphaFoldDB" id="A0A173SQJ0"/>
<evidence type="ECO:0000256" key="6">
    <source>
        <dbReference type="ARBA" id="ARBA00023136"/>
    </source>
</evidence>
<dbReference type="RefSeq" id="WP_055156546.1">
    <property type="nucleotide sequence ID" value="NZ_CYXR01000009.1"/>
</dbReference>
<feature type="transmembrane region" description="Helical" evidence="7">
    <location>
        <begin position="270"/>
        <end position="294"/>
    </location>
</feature>
<dbReference type="Gene3D" id="3.90.550.10">
    <property type="entry name" value="Spore Coat Polysaccharide Biosynthesis Protein SpsA, Chain A"/>
    <property type="match status" value="1"/>
</dbReference>
<dbReference type="SUPFAM" id="SSF53448">
    <property type="entry name" value="Nucleotide-diphospho-sugar transferases"/>
    <property type="match status" value="1"/>
</dbReference>
<dbReference type="GO" id="GO:0005886">
    <property type="term" value="C:plasma membrane"/>
    <property type="evidence" value="ECO:0007669"/>
    <property type="project" value="TreeGrafter"/>
</dbReference>
<evidence type="ECO:0000256" key="3">
    <source>
        <dbReference type="ARBA" id="ARBA00022679"/>
    </source>
</evidence>
<dbReference type="PANTHER" id="PTHR48090:SF1">
    <property type="entry name" value="PROPHAGE BACTOPRENOL GLUCOSYL TRANSFERASE HOMOLOG"/>
    <property type="match status" value="1"/>
</dbReference>
<evidence type="ECO:0000313" key="10">
    <source>
        <dbReference type="Proteomes" id="UP000095727"/>
    </source>
</evidence>
<keyword evidence="4 7" id="KW-0812">Transmembrane</keyword>
<keyword evidence="6 7" id="KW-0472">Membrane</keyword>
<evidence type="ECO:0000256" key="5">
    <source>
        <dbReference type="ARBA" id="ARBA00022989"/>
    </source>
</evidence>
<dbReference type="EMBL" id="CYXR01000009">
    <property type="protein sequence ID" value="CUM92256.1"/>
    <property type="molecule type" value="Genomic_DNA"/>
</dbReference>
<dbReference type="InterPro" id="IPR029044">
    <property type="entry name" value="Nucleotide-diphossugar_trans"/>
</dbReference>
<protein>
    <submittedName>
        <fullName evidence="9">Uncharacterized glycosyltransferase ykoT</fullName>
        <ecNumber evidence="9">2.4.-.-</ecNumber>
    </submittedName>
</protein>
<dbReference type="Proteomes" id="UP000095727">
    <property type="component" value="Unassembled WGS sequence"/>
</dbReference>
<evidence type="ECO:0000256" key="7">
    <source>
        <dbReference type="SAM" id="Phobius"/>
    </source>
</evidence>
<evidence type="ECO:0000259" key="8">
    <source>
        <dbReference type="Pfam" id="PF00535"/>
    </source>
</evidence>
<keyword evidence="3 9" id="KW-0808">Transferase</keyword>
<gene>
    <name evidence="9" type="primary">ykoT</name>
    <name evidence="9" type="ORF">ERS852574_01599</name>
</gene>
<evidence type="ECO:0000256" key="1">
    <source>
        <dbReference type="ARBA" id="ARBA00004141"/>
    </source>
</evidence>
<dbReference type="EC" id="2.4.-.-" evidence="9"/>
<feature type="domain" description="Glycosyltransferase 2-like" evidence="8">
    <location>
        <begin position="7"/>
        <end position="175"/>
    </location>
</feature>
<dbReference type="InterPro" id="IPR001173">
    <property type="entry name" value="Glyco_trans_2-like"/>
</dbReference>
<dbReference type="CDD" id="cd04187">
    <property type="entry name" value="DPM1_like_bac"/>
    <property type="match status" value="1"/>
</dbReference>
<reference evidence="9 10" key="1">
    <citation type="submission" date="2015-09" db="EMBL/GenBank/DDBJ databases">
        <authorList>
            <consortium name="Pathogen Informatics"/>
        </authorList>
    </citation>
    <scope>NUCLEOTIDE SEQUENCE [LARGE SCALE GENOMIC DNA]</scope>
    <source>
        <strain evidence="9 10">2789STDY5834962</strain>
    </source>
</reference>
<keyword evidence="2 9" id="KW-0328">Glycosyltransferase</keyword>
<dbReference type="PANTHER" id="PTHR48090">
    <property type="entry name" value="UNDECAPRENYL-PHOSPHATE 4-DEOXY-4-FORMAMIDO-L-ARABINOSE TRANSFERASE-RELATED"/>
    <property type="match status" value="1"/>
</dbReference>
<feature type="transmembrane region" description="Helical" evidence="7">
    <location>
        <begin position="237"/>
        <end position="258"/>
    </location>
</feature>
<keyword evidence="5 7" id="KW-1133">Transmembrane helix</keyword>
<name>A0A173SQJ0_9FIRM</name>
<organism evidence="9 10">
    <name type="scientific">Coprococcus comes</name>
    <dbReference type="NCBI Taxonomy" id="410072"/>
    <lineage>
        <taxon>Bacteria</taxon>
        <taxon>Bacillati</taxon>
        <taxon>Bacillota</taxon>
        <taxon>Clostridia</taxon>
        <taxon>Lachnospirales</taxon>
        <taxon>Lachnospiraceae</taxon>
        <taxon>Coprococcus</taxon>
    </lineage>
</organism>